<dbReference type="GO" id="GO:0005886">
    <property type="term" value="C:plasma membrane"/>
    <property type="evidence" value="ECO:0007669"/>
    <property type="project" value="TreeGrafter"/>
</dbReference>
<dbReference type="Gene3D" id="1.20.1250.20">
    <property type="entry name" value="MFS general substrate transporter like domains"/>
    <property type="match status" value="2"/>
</dbReference>
<dbReference type="GO" id="GO:0006814">
    <property type="term" value="P:sodium ion transport"/>
    <property type="evidence" value="ECO:0007669"/>
    <property type="project" value="InterPro"/>
</dbReference>
<proteinExistence type="inferred from homology"/>
<protein>
    <submittedName>
        <fullName evidence="3">Putative symporter YnaJ</fullName>
    </submittedName>
</protein>
<feature type="transmembrane region" description="Helical" evidence="2">
    <location>
        <begin position="254"/>
        <end position="272"/>
    </location>
</feature>
<dbReference type="GO" id="GO:0008643">
    <property type="term" value="P:carbohydrate transport"/>
    <property type="evidence" value="ECO:0007669"/>
    <property type="project" value="InterPro"/>
</dbReference>
<dbReference type="PANTHER" id="PTHR11328:SF24">
    <property type="entry name" value="MAJOR FACILITATOR SUPERFAMILY (MFS) PROFILE DOMAIN-CONTAINING PROTEIN"/>
    <property type="match status" value="1"/>
</dbReference>
<dbReference type="SUPFAM" id="SSF103473">
    <property type="entry name" value="MFS general substrate transporter"/>
    <property type="match status" value="1"/>
</dbReference>
<feature type="transmembrane region" description="Helical" evidence="2">
    <location>
        <begin position="388"/>
        <end position="410"/>
    </location>
</feature>
<dbReference type="EMBL" id="BOPV01000001">
    <property type="protein sequence ID" value="GIL41681.1"/>
    <property type="molecule type" value="Genomic_DNA"/>
</dbReference>
<evidence type="ECO:0000256" key="1">
    <source>
        <dbReference type="ARBA" id="ARBA00009617"/>
    </source>
</evidence>
<reference evidence="3" key="1">
    <citation type="submission" date="2021-02" db="EMBL/GenBank/DDBJ databases">
        <title>Genome sequence of Rhodospirillales sp. strain TMPK1 isolated from soil.</title>
        <authorList>
            <person name="Nakai R."/>
            <person name="Kusada H."/>
            <person name="Tamaki H."/>
        </authorList>
    </citation>
    <scope>NUCLEOTIDE SEQUENCE</scope>
    <source>
        <strain evidence="3">TMPK1</strain>
    </source>
</reference>
<feature type="transmembrane region" description="Helical" evidence="2">
    <location>
        <begin position="195"/>
        <end position="217"/>
    </location>
</feature>
<feature type="transmembrane region" description="Helical" evidence="2">
    <location>
        <begin position="34"/>
        <end position="52"/>
    </location>
</feature>
<keyword evidence="2" id="KW-1133">Transmembrane helix</keyword>
<dbReference type="NCBIfam" id="TIGR00792">
    <property type="entry name" value="gph"/>
    <property type="match status" value="1"/>
</dbReference>
<feature type="transmembrane region" description="Helical" evidence="2">
    <location>
        <begin position="96"/>
        <end position="115"/>
    </location>
</feature>
<gene>
    <name evidence="3" type="primary">ynaJ</name>
    <name evidence="3" type="ORF">TMPK1_39180</name>
</gene>
<keyword evidence="2" id="KW-0812">Transmembrane</keyword>
<dbReference type="CDD" id="cd17332">
    <property type="entry name" value="MFS_MelB_like"/>
    <property type="match status" value="1"/>
</dbReference>
<comment type="similarity">
    <text evidence="1">Belongs to the sodium:galactoside symporter (TC 2.A.2) family.</text>
</comment>
<dbReference type="Proteomes" id="UP000681075">
    <property type="component" value="Unassembled WGS sequence"/>
</dbReference>
<feature type="transmembrane region" description="Helical" evidence="2">
    <location>
        <begin position="169"/>
        <end position="189"/>
    </location>
</feature>
<feature type="transmembrane region" description="Helical" evidence="2">
    <location>
        <begin position="121"/>
        <end position="148"/>
    </location>
</feature>
<comment type="caution">
    <text evidence="3">The sequence shown here is derived from an EMBL/GenBank/DDBJ whole genome shotgun (WGS) entry which is preliminary data.</text>
</comment>
<feature type="transmembrane region" description="Helical" evidence="2">
    <location>
        <begin position="343"/>
        <end position="368"/>
    </location>
</feature>
<feature type="transmembrane region" description="Helical" evidence="2">
    <location>
        <begin position="292"/>
        <end position="312"/>
    </location>
</feature>
<dbReference type="InterPro" id="IPR036259">
    <property type="entry name" value="MFS_trans_sf"/>
</dbReference>
<keyword evidence="2" id="KW-0472">Membrane</keyword>
<dbReference type="RefSeq" id="WP_420245274.1">
    <property type="nucleotide sequence ID" value="NZ_BOPV01000001.1"/>
</dbReference>
<evidence type="ECO:0000313" key="4">
    <source>
        <dbReference type="Proteomes" id="UP000681075"/>
    </source>
</evidence>
<evidence type="ECO:0000313" key="3">
    <source>
        <dbReference type="EMBL" id="GIL41681.1"/>
    </source>
</evidence>
<dbReference type="PANTHER" id="PTHR11328">
    <property type="entry name" value="MAJOR FACILITATOR SUPERFAMILY DOMAIN-CONTAINING PROTEIN"/>
    <property type="match status" value="1"/>
</dbReference>
<dbReference type="InterPro" id="IPR001927">
    <property type="entry name" value="Na/Gal_symport"/>
</dbReference>
<sequence length="471" mass="51692">MTTRDWRSEDANTACESPAPLALRRKLGFAVGDFGLNLYWQSINLFLLYFYTDVFKISAWWAGTIFFLASIWDGAADPLVAILADRTNSRFGSYRPYLLFGAIPLACAFVAAFSHPGFSGAALIVYALVMHIALRTAYTVLNIPYAALSARMPANVEDRTSMVGYRMQFAYLGALTVTFLLPVLVQKFGGDDTAVGYRTAAACIGALSVAVFLLCFFGTSEAKHSGTERSGLGTWRDLLQDARGFFHIARHSRVLLRVLAALALFSIALTFFHKNLVYLLKYEFARLDMLQYILPLCALANLIVIPLWVQVIHRYGKRAAWIAGSAVMIAGLFSLYLVPRDMFALAVLVLVVISAGSGAHAVCIWSLLPDVVDEHGRRFGRRDEAKVFGLWSFLQKVTVGASAMLLGVLLGEIGLVADAAQSDATLRGLRTIMCLLPILCLTASALVLFFLRMPTDPLYVRRASPIGARSK</sequence>
<dbReference type="InterPro" id="IPR039672">
    <property type="entry name" value="MFS_2"/>
</dbReference>
<dbReference type="AlphaFoldDB" id="A0A8S8XI27"/>
<dbReference type="Pfam" id="PF13347">
    <property type="entry name" value="MFS_2"/>
    <property type="match status" value="1"/>
</dbReference>
<feature type="transmembrane region" description="Helical" evidence="2">
    <location>
        <begin position="430"/>
        <end position="451"/>
    </location>
</feature>
<feature type="transmembrane region" description="Helical" evidence="2">
    <location>
        <begin position="58"/>
        <end position="84"/>
    </location>
</feature>
<accession>A0A8S8XI27</accession>
<evidence type="ECO:0000256" key="2">
    <source>
        <dbReference type="SAM" id="Phobius"/>
    </source>
</evidence>
<name>A0A8S8XI27_9PROT</name>
<organism evidence="3 4">
    <name type="scientific">Roseiterribacter gracilis</name>
    <dbReference type="NCBI Taxonomy" id="2812848"/>
    <lineage>
        <taxon>Bacteria</taxon>
        <taxon>Pseudomonadati</taxon>
        <taxon>Pseudomonadota</taxon>
        <taxon>Alphaproteobacteria</taxon>
        <taxon>Rhodospirillales</taxon>
        <taxon>Roseiterribacteraceae</taxon>
        <taxon>Roseiterribacter</taxon>
    </lineage>
</organism>
<keyword evidence="4" id="KW-1185">Reference proteome</keyword>
<dbReference type="GO" id="GO:0015293">
    <property type="term" value="F:symporter activity"/>
    <property type="evidence" value="ECO:0007669"/>
    <property type="project" value="InterPro"/>
</dbReference>
<feature type="transmembrane region" description="Helical" evidence="2">
    <location>
        <begin position="319"/>
        <end position="337"/>
    </location>
</feature>